<evidence type="ECO:0000256" key="4">
    <source>
        <dbReference type="ARBA" id="ARBA00022967"/>
    </source>
</evidence>
<accession>A0A1I0DJ93</accession>
<dbReference type="FunFam" id="3.40.50.300:FF:000134">
    <property type="entry name" value="Iron-enterobactin ABC transporter ATP-binding protein"/>
    <property type="match status" value="1"/>
</dbReference>
<evidence type="ECO:0000259" key="5">
    <source>
        <dbReference type="PROSITE" id="PS50893"/>
    </source>
</evidence>
<evidence type="ECO:0000256" key="3">
    <source>
        <dbReference type="ARBA" id="ARBA00022840"/>
    </source>
</evidence>
<proteinExistence type="predicted"/>
<dbReference type="EMBL" id="FOHU01000008">
    <property type="protein sequence ID" value="SET32531.1"/>
    <property type="molecule type" value="Genomic_DNA"/>
</dbReference>
<dbReference type="PROSITE" id="PS50893">
    <property type="entry name" value="ABC_TRANSPORTER_2"/>
    <property type="match status" value="1"/>
</dbReference>
<dbReference type="InterPro" id="IPR003439">
    <property type="entry name" value="ABC_transporter-like_ATP-bd"/>
</dbReference>
<dbReference type="OrthoDB" id="9799337at2"/>
<keyword evidence="2" id="KW-0547">Nucleotide-binding</keyword>
<keyword evidence="3 6" id="KW-0067">ATP-binding</keyword>
<keyword evidence="7" id="KW-1185">Reference proteome</keyword>
<dbReference type="InterPro" id="IPR003593">
    <property type="entry name" value="AAA+_ATPase"/>
</dbReference>
<evidence type="ECO:0000313" key="6">
    <source>
        <dbReference type="EMBL" id="SET32531.1"/>
    </source>
</evidence>
<dbReference type="GO" id="GO:0016887">
    <property type="term" value="F:ATP hydrolysis activity"/>
    <property type="evidence" value="ECO:0007669"/>
    <property type="project" value="InterPro"/>
</dbReference>
<dbReference type="Proteomes" id="UP000199568">
    <property type="component" value="Unassembled WGS sequence"/>
</dbReference>
<dbReference type="STRING" id="426128.SAMN05660297_02018"/>
<organism evidence="6 7">
    <name type="scientific">Natronincola peptidivorans</name>
    <dbReference type="NCBI Taxonomy" id="426128"/>
    <lineage>
        <taxon>Bacteria</taxon>
        <taxon>Bacillati</taxon>
        <taxon>Bacillota</taxon>
        <taxon>Clostridia</taxon>
        <taxon>Peptostreptococcales</taxon>
        <taxon>Natronincolaceae</taxon>
        <taxon>Natronincola</taxon>
    </lineage>
</organism>
<keyword evidence="1" id="KW-0813">Transport</keyword>
<dbReference type="SMART" id="SM00382">
    <property type="entry name" value="AAA"/>
    <property type="match status" value="1"/>
</dbReference>
<dbReference type="Pfam" id="PF00005">
    <property type="entry name" value="ABC_tran"/>
    <property type="match status" value="1"/>
</dbReference>
<dbReference type="Gene3D" id="3.40.50.300">
    <property type="entry name" value="P-loop containing nucleotide triphosphate hydrolases"/>
    <property type="match status" value="1"/>
</dbReference>
<evidence type="ECO:0000256" key="1">
    <source>
        <dbReference type="ARBA" id="ARBA00022448"/>
    </source>
</evidence>
<dbReference type="PANTHER" id="PTHR42794">
    <property type="entry name" value="HEMIN IMPORT ATP-BINDING PROTEIN HMUV"/>
    <property type="match status" value="1"/>
</dbReference>
<dbReference type="CDD" id="cd03214">
    <property type="entry name" value="ABC_Iron-Siderophores_B12_Hemin"/>
    <property type="match status" value="1"/>
</dbReference>
<sequence>MGKSIIVKDVTFQYSEEIILKRLGFKIQEKTFISIIGPNGSGKSTLLKMIARNLEPCKGNIILGERDLREYTAKGLAQQMAVVHQGTEVAYNFTVEDIVLMGRHPHLHRFQREGSKDIAIVKEVMKLTNTWHLKERPINEISGGERQRVIIARALAQEPKVILLDEPTSALDIHHQIEILDLLRRLNQEKDVTIVAVLHDLNLAARYSKEVLLLYEGNMITMGSTEEVITVNHLKKAYNMEMIVDRNIHTGYLQVTPISVKK</sequence>
<dbReference type="InterPro" id="IPR027417">
    <property type="entry name" value="P-loop_NTPase"/>
</dbReference>
<dbReference type="PROSITE" id="PS00211">
    <property type="entry name" value="ABC_TRANSPORTER_1"/>
    <property type="match status" value="1"/>
</dbReference>
<reference evidence="6 7" key="1">
    <citation type="submission" date="2016-10" db="EMBL/GenBank/DDBJ databases">
        <authorList>
            <person name="de Groot N.N."/>
        </authorList>
    </citation>
    <scope>NUCLEOTIDE SEQUENCE [LARGE SCALE GENOMIC DNA]</scope>
    <source>
        <strain evidence="6 7">DSM 18979</strain>
    </source>
</reference>
<evidence type="ECO:0000256" key="2">
    <source>
        <dbReference type="ARBA" id="ARBA00022741"/>
    </source>
</evidence>
<dbReference type="InterPro" id="IPR017871">
    <property type="entry name" value="ABC_transporter-like_CS"/>
</dbReference>
<dbReference type="PANTHER" id="PTHR42794:SF1">
    <property type="entry name" value="HEMIN IMPORT ATP-BINDING PROTEIN HMUV"/>
    <property type="match status" value="1"/>
</dbReference>
<keyword evidence="4" id="KW-1278">Translocase</keyword>
<dbReference type="GO" id="GO:0005524">
    <property type="term" value="F:ATP binding"/>
    <property type="evidence" value="ECO:0007669"/>
    <property type="project" value="UniProtKB-KW"/>
</dbReference>
<dbReference type="SUPFAM" id="SSF52540">
    <property type="entry name" value="P-loop containing nucleoside triphosphate hydrolases"/>
    <property type="match status" value="1"/>
</dbReference>
<feature type="domain" description="ABC transporter" evidence="5">
    <location>
        <begin position="5"/>
        <end position="241"/>
    </location>
</feature>
<dbReference type="AlphaFoldDB" id="A0A1I0DJ93"/>
<gene>
    <name evidence="6" type="ORF">SAMN05660297_02018</name>
</gene>
<dbReference type="RefSeq" id="WP_090443168.1">
    <property type="nucleotide sequence ID" value="NZ_FOHU01000008.1"/>
</dbReference>
<protein>
    <submittedName>
        <fullName evidence="6">Iron complex transport system ATP-binding protein</fullName>
    </submittedName>
</protein>
<name>A0A1I0DJ93_9FIRM</name>
<evidence type="ECO:0000313" key="7">
    <source>
        <dbReference type="Proteomes" id="UP000199568"/>
    </source>
</evidence>